<reference evidence="1" key="1">
    <citation type="submission" date="2022-11" db="EMBL/GenBank/DDBJ databases">
        <authorList>
            <person name="Petersen C."/>
        </authorList>
    </citation>
    <scope>NUCLEOTIDE SEQUENCE</scope>
    <source>
        <strain evidence="1">IBT 26290</strain>
    </source>
</reference>
<sequence>MFLDPRAIRGYQAPAGPPLGAQVGQVSAGTDTVELAEDLAAWMGASGRTRWTLLALDKWVRLRWGRGGMGGISIGH</sequence>
<evidence type="ECO:0000313" key="1">
    <source>
        <dbReference type="EMBL" id="KAJ5152912.1"/>
    </source>
</evidence>
<organism evidence="1 2">
    <name type="scientific">Penicillium canariense</name>
    <dbReference type="NCBI Taxonomy" id="189055"/>
    <lineage>
        <taxon>Eukaryota</taxon>
        <taxon>Fungi</taxon>
        <taxon>Dikarya</taxon>
        <taxon>Ascomycota</taxon>
        <taxon>Pezizomycotina</taxon>
        <taxon>Eurotiomycetes</taxon>
        <taxon>Eurotiomycetidae</taxon>
        <taxon>Eurotiales</taxon>
        <taxon>Aspergillaceae</taxon>
        <taxon>Penicillium</taxon>
    </lineage>
</organism>
<name>A0A9W9HP40_9EURO</name>
<evidence type="ECO:0000313" key="2">
    <source>
        <dbReference type="Proteomes" id="UP001149163"/>
    </source>
</evidence>
<dbReference type="Proteomes" id="UP001149163">
    <property type="component" value="Unassembled WGS sequence"/>
</dbReference>
<dbReference type="GeneID" id="81430690"/>
<keyword evidence="2" id="KW-1185">Reference proteome</keyword>
<comment type="caution">
    <text evidence="1">The sequence shown here is derived from an EMBL/GenBank/DDBJ whole genome shotgun (WGS) entry which is preliminary data.</text>
</comment>
<dbReference type="EMBL" id="JAPQKN010000007">
    <property type="protein sequence ID" value="KAJ5152912.1"/>
    <property type="molecule type" value="Genomic_DNA"/>
</dbReference>
<dbReference type="AlphaFoldDB" id="A0A9W9HP40"/>
<gene>
    <name evidence="1" type="ORF">N7482_009390</name>
</gene>
<dbReference type="RefSeq" id="XP_056539220.1">
    <property type="nucleotide sequence ID" value="XM_056691514.1"/>
</dbReference>
<accession>A0A9W9HP40</accession>
<reference evidence="1" key="2">
    <citation type="journal article" date="2023" name="IMA Fungus">
        <title>Comparative genomic study of the Penicillium genus elucidates a diverse pangenome and 15 lateral gene transfer events.</title>
        <authorList>
            <person name="Petersen C."/>
            <person name="Sorensen T."/>
            <person name="Nielsen M.R."/>
            <person name="Sondergaard T.E."/>
            <person name="Sorensen J.L."/>
            <person name="Fitzpatrick D.A."/>
            <person name="Frisvad J.C."/>
            <person name="Nielsen K.L."/>
        </authorList>
    </citation>
    <scope>NUCLEOTIDE SEQUENCE</scope>
    <source>
        <strain evidence="1">IBT 26290</strain>
    </source>
</reference>
<proteinExistence type="predicted"/>
<protein>
    <submittedName>
        <fullName evidence="1">Uncharacterized protein</fullName>
    </submittedName>
</protein>